<evidence type="ECO:0000256" key="5">
    <source>
        <dbReference type="ARBA" id="ARBA00023015"/>
    </source>
</evidence>
<dbReference type="PROSITE" id="PS51614">
    <property type="entry name" value="SAM_MT_ADRIFT"/>
    <property type="match status" value="1"/>
</dbReference>
<organism evidence="14 15">
    <name type="scientific">Dimorphilus gyrociliatus</name>
    <dbReference type="NCBI Taxonomy" id="2664684"/>
    <lineage>
        <taxon>Eukaryota</taxon>
        <taxon>Metazoa</taxon>
        <taxon>Spiralia</taxon>
        <taxon>Lophotrochozoa</taxon>
        <taxon>Annelida</taxon>
        <taxon>Polychaeta</taxon>
        <taxon>Polychaeta incertae sedis</taxon>
        <taxon>Dinophilidae</taxon>
        <taxon>Dimorphilus</taxon>
    </lineage>
</organism>
<dbReference type="InterPro" id="IPR029063">
    <property type="entry name" value="SAM-dependent_MTases_sf"/>
</dbReference>
<evidence type="ECO:0000313" key="14">
    <source>
        <dbReference type="EMBL" id="CAD5117501.1"/>
    </source>
</evidence>
<dbReference type="GO" id="GO:0000981">
    <property type="term" value="F:DNA-binding transcription factor activity, RNA polymerase II-specific"/>
    <property type="evidence" value="ECO:0007669"/>
    <property type="project" value="TreeGrafter"/>
</dbReference>
<feature type="region of interest" description="Disordered" evidence="12">
    <location>
        <begin position="427"/>
        <end position="449"/>
    </location>
</feature>
<dbReference type="SUPFAM" id="SSF144074">
    <property type="entry name" value="E2F-DP heterodimerization region"/>
    <property type="match status" value="1"/>
</dbReference>
<dbReference type="InterPro" id="IPR014889">
    <property type="entry name" value="Transc_factor_DP_C"/>
</dbReference>
<dbReference type="Pfam" id="PF02319">
    <property type="entry name" value="WHD_E2F_TDP"/>
    <property type="match status" value="1"/>
</dbReference>
<keyword evidence="15" id="KW-1185">Reference proteome</keyword>
<keyword evidence="10" id="KW-0808">Transferase</keyword>
<reference evidence="14 15" key="1">
    <citation type="submission" date="2020-08" db="EMBL/GenBank/DDBJ databases">
        <authorList>
            <person name="Hejnol A."/>
        </authorList>
    </citation>
    <scope>NUCLEOTIDE SEQUENCE [LARGE SCALE GENOMIC DNA]</scope>
</reference>
<dbReference type="OrthoDB" id="429597at2759"/>
<dbReference type="GO" id="GO:0005634">
    <property type="term" value="C:nucleus"/>
    <property type="evidence" value="ECO:0007669"/>
    <property type="project" value="UniProtKB-SubCell"/>
</dbReference>
<evidence type="ECO:0000256" key="7">
    <source>
        <dbReference type="ARBA" id="ARBA00023163"/>
    </source>
</evidence>
<protein>
    <recommendedName>
        <fullName evidence="4">Cap-specific mRNA (nucleoside-2'-O-)-methyltransferase 2</fullName>
        <ecNumber evidence="3">2.1.1.296</ecNumber>
    </recommendedName>
</protein>
<keyword evidence="8 11" id="KW-0539">Nucleus</keyword>
<feature type="binding site" evidence="10">
    <location>
        <position position="584"/>
    </location>
    <ligand>
        <name>S-adenosyl-L-methionine</name>
        <dbReference type="ChEBI" id="CHEBI:59789"/>
    </ligand>
</feature>
<dbReference type="InterPro" id="IPR038168">
    <property type="entry name" value="TF_DP_C_sf"/>
</dbReference>
<dbReference type="InterPro" id="IPR025807">
    <property type="entry name" value="Adrift-typ_MeTrfase"/>
</dbReference>
<feature type="compositionally biased region" description="Acidic residues" evidence="12">
    <location>
        <begin position="433"/>
        <end position="445"/>
    </location>
</feature>
<keyword evidence="6 11" id="KW-0238">DNA-binding</keyword>
<dbReference type="Proteomes" id="UP000549394">
    <property type="component" value="Unassembled WGS sequence"/>
</dbReference>
<dbReference type="AlphaFoldDB" id="A0A7I8VP54"/>
<feature type="binding site" evidence="10">
    <location>
        <position position="653"/>
    </location>
    <ligand>
        <name>S-adenosyl-L-methionine</name>
        <dbReference type="ChEBI" id="CHEBI:59789"/>
    </ligand>
</feature>
<dbReference type="SUPFAM" id="SSF46785">
    <property type="entry name" value="Winged helix' DNA-binding domain"/>
    <property type="match status" value="1"/>
</dbReference>
<dbReference type="InterPro" id="IPR003316">
    <property type="entry name" value="E2F_WHTH_DNA-bd_dom"/>
</dbReference>
<dbReference type="Gene3D" id="1.10.10.10">
    <property type="entry name" value="Winged helix-like DNA-binding domain superfamily/Winged helix DNA-binding domain"/>
    <property type="match status" value="1"/>
</dbReference>
<dbReference type="Pfam" id="PF01728">
    <property type="entry name" value="FtsJ"/>
    <property type="match status" value="1"/>
</dbReference>
<evidence type="ECO:0000256" key="12">
    <source>
        <dbReference type="SAM" id="MobiDB-lite"/>
    </source>
</evidence>
<evidence type="ECO:0000256" key="10">
    <source>
        <dbReference type="PROSITE-ProRule" id="PRU00946"/>
    </source>
</evidence>
<dbReference type="GO" id="GO:0005667">
    <property type="term" value="C:transcription regulator complex"/>
    <property type="evidence" value="ECO:0007669"/>
    <property type="project" value="InterPro"/>
</dbReference>
<keyword evidence="7 11" id="KW-0804">Transcription</keyword>
<dbReference type="GO" id="GO:0000977">
    <property type="term" value="F:RNA polymerase II transcription regulatory region sequence-specific DNA binding"/>
    <property type="evidence" value="ECO:0007669"/>
    <property type="project" value="TreeGrafter"/>
</dbReference>
<dbReference type="EMBL" id="CAJFCJ010000007">
    <property type="protein sequence ID" value="CAD5117501.1"/>
    <property type="molecule type" value="Genomic_DNA"/>
</dbReference>
<feature type="active site" description="Proton acceptor" evidence="10">
    <location>
        <position position="693"/>
    </location>
</feature>
<dbReference type="FunFam" id="1.20.140.80:FF:000001">
    <property type="entry name" value="Transcription factor"/>
    <property type="match status" value="1"/>
</dbReference>
<dbReference type="SMART" id="SM01372">
    <property type="entry name" value="E2F_TDP"/>
    <property type="match status" value="1"/>
</dbReference>
<evidence type="ECO:0000256" key="11">
    <source>
        <dbReference type="RuleBase" id="RU003796"/>
    </source>
</evidence>
<evidence type="ECO:0000256" key="1">
    <source>
        <dbReference type="ARBA" id="ARBA00004123"/>
    </source>
</evidence>
<evidence type="ECO:0000256" key="9">
    <source>
        <dbReference type="ARBA" id="ARBA00049477"/>
    </source>
</evidence>
<dbReference type="GO" id="GO:0032259">
    <property type="term" value="P:methylation"/>
    <property type="evidence" value="ECO:0007669"/>
    <property type="project" value="UniProtKB-KW"/>
</dbReference>
<gene>
    <name evidence="14" type="ORF">DGYR_LOCUS6022</name>
</gene>
<dbReference type="SMART" id="SM01138">
    <property type="entry name" value="DP"/>
    <property type="match status" value="1"/>
</dbReference>
<evidence type="ECO:0000256" key="4">
    <source>
        <dbReference type="ARBA" id="ARBA00021134"/>
    </source>
</evidence>
<keyword evidence="5 11" id="KW-0805">Transcription regulation</keyword>
<comment type="subcellular location">
    <subcellularLocation>
        <location evidence="1 11">Nucleus</location>
    </subcellularLocation>
</comment>
<comment type="similarity">
    <text evidence="2 11">Belongs to the E2F/DP family.</text>
</comment>
<dbReference type="GO" id="GO:0120550">
    <property type="term" value="F:methyltransferase cap2 activity"/>
    <property type="evidence" value="ECO:0007669"/>
    <property type="project" value="UniProtKB-EC"/>
</dbReference>
<accession>A0A7I8VP54</accession>
<dbReference type="InterPro" id="IPR037241">
    <property type="entry name" value="E2F-DP_heterodim"/>
</dbReference>
<name>A0A7I8VP54_9ANNE</name>
<sequence length="1113" mass="127099">MATSQTGDNAALQTLWDDNSTEIKTMHTGKSPITVIQMKPVQNMQTTRVLPETGFSKVQIVSTRTSASNVRSVPIRTIPANVTKKVITTVPSGSNTSASSGIQIQHKLLTAVTGLPNTSGASPITVKSTKITQPHEPTLGSWGPRVRKRSIDTPAVPIMEETEHVKRSRRSEKGNKGLRHFSMKVCEKVEQKGTTSYNEVADELVAEFAPANTLTNTDQKNIRRRVYDALNVLMAMNIIEKQKKEIKWRGLPTSSAQECQNLQMEKLKRQDRIRHRLVEFRELLLQQIAFKNLVERNKKFKEQHRNLPKNSVIQLPFIIVSTGKKTLIDCNISTDKQEYLFSFDQSFQIHDDIEVLKRMSLAFGLENGQCSAADLQKAVSLVSSNLEPYVRALTRPNGLEETLVNQSRQGASNPSIQTLSQLHFTPVDSPDGLSDDEEEEDDDDSSSSNEFQLGKFCVYDQISAKNLTAGFFCEEIWEIENLISLRDELNIVKSSLSDYDIQDWHQHTNLTNPAGGVVKFVKDSFGPELCTQAWCKFYEILSSNEELTHEKTRLRSVHICEAPGAFLASLNHKLRLENNRTIDWQWVATSLNPYYEGNDLKRMIDDDRFIVKTLDHWYFGMDNTGDISEIQNLAGLIQEAESKLRHVNFITADGSMDCADAPDRQELLVAHLIQAEAIAILTILNKGGSAVLKAFTLFEAQSISLIYLLVCCFEKVKLFKPFTSKPGNSERYVICSNFQGIDGDLLKYLMKKMAEKKTFIIQRERIDKNFLDQHFEHCKFFTNSQIETIVANKAKYKNRSDCLKYNLIQDQKFYANLWINRFQLGRIPFHDHLGHRSKFTYLVQVRQELCGKRKLIGSFNQRVLSNDIPLREPSKMYTIDKEEFHLISTSKLPLVLKLEYGKLPSSLLCSKFCTQSLLEEFNSIFNLKLVKKSQVRVYGIEEILRYLYNQSIARNWDPKIVCLQDDKSPFVEESKSIFEKLLQSNLERNGIIPNRIYILDLCLKDDFCLLSFDIQIWIEIIRNVLNVLHSIRPGDSIIVNSKSLLNRFNVGVVCLLTTYFEKWAIISPDMVLVYSNLIKQPTEARKILHAVQEELVHNKCVLSFLPLKCLYGK</sequence>
<dbReference type="Gene3D" id="1.20.140.80">
    <property type="entry name" value="Transcription factor DP"/>
    <property type="match status" value="1"/>
</dbReference>
<evidence type="ECO:0000256" key="2">
    <source>
        <dbReference type="ARBA" id="ARBA00010940"/>
    </source>
</evidence>
<dbReference type="InterPro" id="IPR015648">
    <property type="entry name" value="Transcrpt_fac_DP"/>
</dbReference>
<dbReference type="CDD" id="cd14458">
    <property type="entry name" value="DP_DD"/>
    <property type="match status" value="1"/>
</dbReference>
<dbReference type="InterPro" id="IPR002877">
    <property type="entry name" value="RNA_MeTrfase_FtsJ_dom"/>
</dbReference>
<keyword evidence="10" id="KW-0949">S-adenosyl-L-methionine</keyword>
<dbReference type="FunFam" id="1.10.10.10:FF:000047">
    <property type="entry name" value="Transcription factor"/>
    <property type="match status" value="1"/>
</dbReference>
<evidence type="ECO:0000313" key="15">
    <source>
        <dbReference type="Proteomes" id="UP000549394"/>
    </source>
</evidence>
<dbReference type="EC" id="2.1.1.296" evidence="3"/>
<proteinExistence type="inferred from homology"/>
<keyword evidence="10" id="KW-0489">Methyltransferase</keyword>
<dbReference type="PANTHER" id="PTHR12548">
    <property type="entry name" value="TRANSCRIPTION FACTOR DP"/>
    <property type="match status" value="1"/>
</dbReference>
<evidence type="ECO:0000256" key="6">
    <source>
        <dbReference type="ARBA" id="ARBA00023125"/>
    </source>
</evidence>
<evidence type="ECO:0000256" key="8">
    <source>
        <dbReference type="ARBA" id="ARBA00023242"/>
    </source>
</evidence>
<comment type="catalytic activity">
    <reaction evidence="9">
        <text>a 5'-end (N(7)-methyl 5'-triphosphoguanosine)-(2'-O-methyl-ribonucleoside)-(ribonucleotide) in mRNA + S-adenosyl-L-methionine = a 5'-end (N(7)-methyl 5'-triphosphoguanosine)-(2'-O-methyl-ribonucleoside)-(2'-O-methyl-ribonucleotide) in mRNA + S-adenosyl-L-homocysteine + H(+)</text>
        <dbReference type="Rhea" id="RHEA:67024"/>
        <dbReference type="Rhea" id="RHEA-COMP:17169"/>
        <dbReference type="Rhea" id="RHEA-COMP:17170"/>
        <dbReference type="ChEBI" id="CHEBI:15378"/>
        <dbReference type="ChEBI" id="CHEBI:57856"/>
        <dbReference type="ChEBI" id="CHEBI:59789"/>
        <dbReference type="ChEBI" id="CHEBI:167612"/>
        <dbReference type="ChEBI" id="CHEBI:167614"/>
        <dbReference type="EC" id="2.1.1.296"/>
    </reaction>
</comment>
<feature type="domain" description="Adrift-type SAM-dependent 2'-O-MTase" evidence="13">
    <location>
        <begin position="528"/>
        <end position="740"/>
    </location>
</feature>
<feature type="binding site" evidence="10">
    <location>
        <position position="564"/>
    </location>
    <ligand>
        <name>S-adenosyl-L-methionine</name>
        <dbReference type="ChEBI" id="CHEBI:59789"/>
    </ligand>
</feature>
<dbReference type="Pfam" id="PF08781">
    <property type="entry name" value="DP"/>
    <property type="match status" value="1"/>
</dbReference>
<dbReference type="Gene3D" id="3.40.50.12760">
    <property type="match status" value="1"/>
</dbReference>
<comment type="caution">
    <text evidence="14">The sequence shown here is derived from an EMBL/GenBank/DDBJ whole genome shotgun (WGS) entry which is preliminary data.</text>
</comment>
<dbReference type="SUPFAM" id="SSF53335">
    <property type="entry name" value="S-adenosyl-L-methionine-dependent methyltransferases"/>
    <property type="match status" value="1"/>
</dbReference>
<dbReference type="InterPro" id="IPR036388">
    <property type="entry name" value="WH-like_DNA-bd_sf"/>
</dbReference>
<dbReference type="PANTHER" id="PTHR12548:SF9">
    <property type="entry name" value="TRANSCRIPTION FACTOR DP"/>
    <property type="match status" value="1"/>
</dbReference>
<evidence type="ECO:0000256" key="3">
    <source>
        <dbReference type="ARBA" id="ARBA00012770"/>
    </source>
</evidence>
<evidence type="ECO:0000259" key="13">
    <source>
        <dbReference type="PROSITE" id="PS51614"/>
    </source>
</evidence>
<dbReference type="GO" id="GO:0051726">
    <property type="term" value="P:regulation of cell cycle"/>
    <property type="evidence" value="ECO:0007669"/>
    <property type="project" value="InterPro"/>
</dbReference>
<dbReference type="InterPro" id="IPR036390">
    <property type="entry name" value="WH_DNA-bd_sf"/>
</dbReference>